<evidence type="ECO:0000313" key="2">
    <source>
        <dbReference type="Proteomes" id="UP001416858"/>
    </source>
</evidence>
<proteinExistence type="predicted"/>
<organism evidence="1 2">
    <name type="scientific">Novipirellula caenicola</name>
    <dbReference type="NCBI Taxonomy" id="1536901"/>
    <lineage>
        <taxon>Bacteria</taxon>
        <taxon>Pseudomonadati</taxon>
        <taxon>Planctomycetota</taxon>
        <taxon>Planctomycetia</taxon>
        <taxon>Pirellulales</taxon>
        <taxon>Pirellulaceae</taxon>
        <taxon>Novipirellula</taxon>
    </lineage>
</organism>
<accession>A0ABP9VSN4</accession>
<evidence type="ECO:0000313" key="1">
    <source>
        <dbReference type="EMBL" id="GAA5507275.1"/>
    </source>
</evidence>
<dbReference type="EMBL" id="BAABRO010000005">
    <property type="protein sequence ID" value="GAA5507275.1"/>
    <property type="molecule type" value="Genomic_DNA"/>
</dbReference>
<dbReference type="RefSeq" id="WP_345684151.1">
    <property type="nucleotide sequence ID" value="NZ_BAABRO010000005.1"/>
</dbReference>
<protein>
    <submittedName>
        <fullName evidence="1">Uncharacterized protein</fullName>
    </submittedName>
</protein>
<gene>
    <name evidence="1" type="ORF">Rcae01_02730</name>
</gene>
<comment type="caution">
    <text evidence="1">The sequence shown here is derived from an EMBL/GenBank/DDBJ whole genome shotgun (WGS) entry which is preliminary data.</text>
</comment>
<sequence>MQEVPAIYQGDKDWGETKEVWAGVRAKFDGLKLKTHRRFKEVNHGRWIRYEIKLPEANAANAATTKINSATLTDEDRWRIDSVTETPMQFTAKVERWNLGIKLYSVTVTGRMRVQLQLTSTIGLYLDYSEIPPAVVAQPAIEGAKLTLASFEIDRVSKIGGDAAEVWGEIMQEIIVQRFIENQNDQIVNKLNREIEKHRADLRFSWSMLFDR</sequence>
<keyword evidence="2" id="KW-1185">Reference proteome</keyword>
<dbReference type="Proteomes" id="UP001416858">
    <property type="component" value="Unassembled WGS sequence"/>
</dbReference>
<name>A0ABP9VSN4_9BACT</name>
<reference evidence="1 2" key="1">
    <citation type="submission" date="2024-02" db="EMBL/GenBank/DDBJ databases">
        <title>Rhodopirellula caenicola NBRC 110016.</title>
        <authorList>
            <person name="Ichikawa N."/>
            <person name="Katano-Makiyama Y."/>
            <person name="Hidaka K."/>
        </authorList>
    </citation>
    <scope>NUCLEOTIDE SEQUENCE [LARGE SCALE GENOMIC DNA]</scope>
    <source>
        <strain evidence="1 2">NBRC 110016</strain>
    </source>
</reference>